<feature type="domain" description="AB hydrolase-1" evidence="1">
    <location>
        <begin position="41"/>
        <end position="282"/>
    </location>
</feature>
<gene>
    <name evidence="2" type="ORF">THSYN_32275</name>
</gene>
<dbReference type="GO" id="GO:0047372">
    <property type="term" value="F:monoacylglycerol lipase activity"/>
    <property type="evidence" value="ECO:0007669"/>
    <property type="project" value="TreeGrafter"/>
</dbReference>
<organism evidence="2 3">
    <name type="scientific">Candidatus Thiodictyon syntrophicum</name>
    <dbReference type="NCBI Taxonomy" id="1166950"/>
    <lineage>
        <taxon>Bacteria</taxon>
        <taxon>Pseudomonadati</taxon>
        <taxon>Pseudomonadota</taxon>
        <taxon>Gammaproteobacteria</taxon>
        <taxon>Chromatiales</taxon>
        <taxon>Chromatiaceae</taxon>
        <taxon>Thiodictyon</taxon>
    </lineage>
</organism>
<dbReference type="PRINTS" id="PR00111">
    <property type="entry name" value="ABHYDROLASE"/>
</dbReference>
<dbReference type="OrthoDB" id="9780765at2"/>
<dbReference type="InterPro" id="IPR017497">
    <property type="entry name" value="BchO"/>
</dbReference>
<dbReference type="GO" id="GO:0046464">
    <property type="term" value="P:acylglycerol catabolic process"/>
    <property type="evidence" value="ECO:0007669"/>
    <property type="project" value="TreeGrafter"/>
</dbReference>
<evidence type="ECO:0000313" key="2">
    <source>
        <dbReference type="EMBL" id="AUB85584.1"/>
    </source>
</evidence>
<keyword evidence="2" id="KW-0614">Plasmid</keyword>
<dbReference type="SUPFAM" id="SSF53474">
    <property type="entry name" value="alpha/beta-Hydrolases"/>
    <property type="match status" value="1"/>
</dbReference>
<dbReference type="InterPro" id="IPR029058">
    <property type="entry name" value="AB_hydrolase_fold"/>
</dbReference>
<dbReference type="InterPro" id="IPR000073">
    <property type="entry name" value="AB_hydrolase_1"/>
</dbReference>
<dbReference type="Gene3D" id="3.40.50.1820">
    <property type="entry name" value="alpha/beta hydrolase"/>
    <property type="match status" value="1"/>
</dbReference>
<dbReference type="KEGG" id="tsy:THSYN_32275"/>
<dbReference type="PANTHER" id="PTHR43798:SF33">
    <property type="entry name" value="HYDROLASE, PUTATIVE (AFU_ORTHOLOGUE AFUA_2G14860)-RELATED"/>
    <property type="match status" value="1"/>
</dbReference>
<dbReference type="RefSeq" id="WP_100923198.1">
    <property type="nucleotide sequence ID" value="NZ_CP020372.1"/>
</dbReference>
<dbReference type="NCBIfam" id="TIGR03056">
    <property type="entry name" value="bchO_mg_che_rel"/>
    <property type="match status" value="1"/>
</dbReference>
<keyword evidence="3" id="KW-1185">Reference proteome</keyword>
<dbReference type="PANTHER" id="PTHR43798">
    <property type="entry name" value="MONOACYLGLYCEROL LIPASE"/>
    <property type="match status" value="1"/>
</dbReference>
<name>A0A2K8UJ31_9GAMM</name>
<proteinExistence type="predicted"/>
<reference evidence="2 3" key="1">
    <citation type="submission" date="2017-03" db="EMBL/GenBank/DDBJ databases">
        <title>Complete genome sequence of Candidatus 'Thiodictyon syntrophicum' sp. nov. strain Cad16T, a photolithoautotroph purple sulfur bacterium isolated from an alpine meromictic lake.</title>
        <authorList>
            <person name="Luedin S.M."/>
            <person name="Pothier J.F."/>
            <person name="Danza F."/>
            <person name="Storelli N."/>
            <person name="Wittwer M."/>
            <person name="Tonolla M."/>
        </authorList>
    </citation>
    <scope>NUCLEOTIDE SEQUENCE [LARGE SCALE GENOMIC DNA]</scope>
    <source>
        <strain evidence="2 3">Cad16T</strain>
        <plasmid evidence="3">Plasmid pts485</plasmid>
    </source>
</reference>
<sequence length="297" mass="31710">MHQKPEWDNEGRDWPNRDASRFIAVGDLRWHVQQLGAGPILLLVHGTGSATHSWRDLAPLLAQDFTVIAPDLPGHGFTASPKGDEGLSLPGMAASLSALLNTMGVTPDLVLGHSAGAAILARMCLDHCIAPRALISENGALLPLRGIAGHWFAPAARFFATHPLIPKFFAWRAGIAGGVQDLVDSTGSRLDQRGVDLYRRLVVSPGHVAAAIGMMANWDLDALERDLPRLTTPLVMLVAERDSTVSPAEARRVRAVLPSVEVETIPALGHLAHEEEPATVAALIRGIAGRFGVRGPQ</sequence>
<dbReference type="Pfam" id="PF12697">
    <property type="entry name" value="Abhydrolase_6"/>
    <property type="match status" value="1"/>
</dbReference>
<geneLocation type="plasmid" evidence="3">
    <name>pts485</name>
</geneLocation>
<evidence type="ECO:0000313" key="3">
    <source>
        <dbReference type="Proteomes" id="UP000232638"/>
    </source>
</evidence>
<accession>A0A2K8UJ31</accession>
<dbReference type="GO" id="GO:0016020">
    <property type="term" value="C:membrane"/>
    <property type="evidence" value="ECO:0007669"/>
    <property type="project" value="TreeGrafter"/>
</dbReference>
<keyword evidence="2" id="KW-0378">Hydrolase</keyword>
<evidence type="ECO:0000259" key="1">
    <source>
        <dbReference type="Pfam" id="PF12697"/>
    </source>
</evidence>
<dbReference type="EMBL" id="CP020372">
    <property type="protein sequence ID" value="AUB85584.1"/>
    <property type="molecule type" value="Genomic_DNA"/>
</dbReference>
<dbReference type="Proteomes" id="UP000232638">
    <property type="component" value="Plasmid pTs485"/>
</dbReference>
<dbReference type="InterPro" id="IPR050266">
    <property type="entry name" value="AB_hydrolase_sf"/>
</dbReference>
<protein>
    <submittedName>
        <fullName evidence="2">Alpha/beta hydrolase</fullName>
    </submittedName>
</protein>
<dbReference type="AlphaFoldDB" id="A0A2K8UJ31"/>